<dbReference type="Proteomes" id="UP000297245">
    <property type="component" value="Unassembled WGS sequence"/>
</dbReference>
<name>A0A4S8M5B6_DENBC</name>
<evidence type="ECO:0000313" key="3">
    <source>
        <dbReference type="Proteomes" id="UP000297245"/>
    </source>
</evidence>
<organism evidence="2 3">
    <name type="scientific">Dendrothele bispora (strain CBS 962.96)</name>
    <dbReference type="NCBI Taxonomy" id="1314807"/>
    <lineage>
        <taxon>Eukaryota</taxon>
        <taxon>Fungi</taxon>
        <taxon>Dikarya</taxon>
        <taxon>Basidiomycota</taxon>
        <taxon>Agaricomycotina</taxon>
        <taxon>Agaricomycetes</taxon>
        <taxon>Agaricomycetidae</taxon>
        <taxon>Agaricales</taxon>
        <taxon>Agaricales incertae sedis</taxon>
        <taxon>Dendrothele</taxon>
    </lineage>
</organism>
<evidence type="ECO:0000256" key="1">
    <source>
        <dbReference type="SAM" id="MobiDB-lite"/>
    </source>
</evidence>
<evidence type="ECO:0000313" key="2">
    <source>
        <dbReference type="EMBL" id="THU97417.1"/>
    </source>
</evidence>
<sequence length="133" mass="14529">MSAGWIAWPRARALPAPLSASLSSSQVTLAPPPYSYYHYYYHQQHQPYHHPAYPAQQPQTHPQPHQHLSPVSVHTPDLAAAPAAATGGWFRAEKRWTGPGTEVNLRDPASKGLWGAPSVDELAKGTFQGSTEV</sequence>
<dbReference type="AlphaFoldDB" id="A0A4S8M5B6"/>
<dbReference type="EMBL" id="ML179156">
    <property type="protein sequence ID" value="THU97417.1"/>
    <property type="molecule type" value="Genomic_DNA"/>
</dbReference>
<accession>A0A4S8M5B6</accession>
<gene>
    <name evidence="2" type="ORF">K435DRAFT_796541</name>
</gene>
<keyword evidence="3" id="KW-1185">Reference proteome</keyword>
<proteinExistence type="predicted"/>
<feature type="compositionally biased region" description="Low complexity" evidence="1">
    <location>
        <begin position="48"/>
        <end position="67"/>
    </location>
</feature>
<reference evidence="2 3" key="1">
    <citation type="journal article" date="2019" name="Nat. Ecol. Evol.">
        <title>Megaphylogeny resolves global patterns of mushroom evolution.</title>
        <authorList>
            <person name="Varga T."/>
            <person name="Krizsan K."/>
            <person name="Foldi C."/>
            <person name="Dima B."/>
            <person name="Sanchez-Garcia M."/>
            <person name="Sanchez-Ramirez S."/>
            <person name="Szollosi G.J."/>
            <person name="Szarkandi J.G."/>
            <person name="Papp V."/>
            <person name="Albert L."/>
            <person name="Andreopoulos W."/>
            <person name="Angelini C."/>
            <person name="Antonin V."/>
            <person name="Barry K.W."/>
            <person name="Bougher N.L."/>
            <person name="Buchanan P."/>
            <person name="Buyck B."/>
            <person name="Bense V."/>
            <person name="Catcheside P."/>
            <person name="Chovatia M."/>
            <person name="Cooper J."/>
            <person name="Damon W."/>
            <person name="Desjardin D."/>
            <person name="Finy P."/>
            <person name="Geml J."/>
            <person name="Haridas S."/>
            <person name="Hughes K."/>
            <person name="Justo A."/>
            <person name="Karasinski D."/>
            <person name="Kautmanova I."/>
            <person name="Kiss B."/>
            <person name="Kocsube S."/>
            <person name="Kotiranta H."/>
            <person name="LaButti K.M."/>
            <person name="Lechner B.E."/>
            <person name="Liimatainen K."/>
            <person name="Lipzen A."/>
            <person name="Lukacs Z."/>
            <person name="Mihaltcheva S."/>
            <person name="Morgado L.N."/>
            <person name="Niskanen T."/>
            <person name="Noordeloos M.E."/>
            <person name="Ohm R.A."/>
            <person name="Ortiz-Santana B."/>
            <person name="Ovrebo C."/>
            <person name="Racz N."/>
            <person name="Riley R."/>
            <person name="Savchenko A."/>
            <person name="Shiryaev A."/>
            <person name="Soop K."/>
            <person name="Spirin V."/>
            <person name="Szebenyi C."/>
            <person name="Tomsovsky M."/>
            <person name="Tulloss R.E."/>
            <person name="Uehling J."/>
            <person name="Grigoriev I.V."/>
            <person name="Vagvolgyi C."/>
            <person name="Papp T."/>
            <person name="Martin F.M."/>
            <person name="Miettinen O."/>
            <person name="Hibbett D.S."/>
            <person name="Nagy L.G."/>
        </authorList>
    </citation>
    <scope>NUCLEOTIDE SEQUENCE [LARGE SCALE GENOMIC DNA]</scope>
    <source>
        <strain evidence="2 3">CBS 962.96</strain>
    </source>
</reference>
<protein>
    <submittedName>
        <fullName evidence="2">Uncharacterized protein</fullName>
    </submittedName>
</protein>
<feature type="region of interest" description="Disordered" evidence="1">
    <location>
        <begin position="48"/>
        <end position="71"/>
    </location>
</feature>